<dbReference type="GeneID" id="25331978"/>
<protein>
    <submittedName>
        <fullName evidence="1">Uncharacterized protein</fullName>
    </submittedName>
</protein>
<name>A0A0D2CN62_9EURO</name>
<dbReference type="EMBL" id="KN847322">
    <property type="protein sequence ID" value="KIW51337.1"/>
    <property type="molecule type" value="Genomic_DNA"/>
</dbReference>
<keyword evidence="2" id="KW-1185">Reference proteome</keyword>
<evidence type="ECO:0000313" key="2">
    <source>
        <dbReference type="Proteomes" id="UP000054342"/>
    </source>
</evidence>
<dbReference type="OrthoDB" id="4151907at2759"/>
<accession>A0A0D2CN62</accession>
<gene>
    <name evidence="1" type="ORF">PV05_10070</name>
</gene>
<dbReference type="RefSeq" id="XP_013311921.1">
    <property type="nucleotide sequence ID" value="XM_013456467.1"/>
</dbReference>
<evidence type="ECO:0000313" key="1">
    <source>
        <dbReference type="EMBL" id="KIW51337.1"/>
    </source>
</evidence>
<reference evidence="1 2" key="1">
    <citation type="submission" date="2015-01" db="EMBL/GenBank/DDBJ databases">
        <title>The Genome Sequence of Exophiala xenobiotica CBS118157.</title>
        <authorList>
            <consortium name="The Broad Institute Genomics Platform"/>
            <person name="Cuomo C."/>
            <person name="de Hoog S."/>
            <person name="Gorbushina A."/>
            <person name="Stielow B."/>
            <person name="Teixiera M."/>
            <person name="Abouelleil A."/>
            <person name="Chapman S.B."/>
            <person name="Priest M."/>
            <person name="Young S.K."/>
            <person name="Wortman J."/>
            <person name="Nusbaum C."/>
            <person name="Birren B."/>
        </authorList>
    </citation>
    <scope>NUCLEOTIDE SEQUENCE [LARGE SCALE GENOMIC DNA]</scope>
    <source>
        <strain evidence="1 2">CBS 118157</strain>
    </source>
</reference>
<organism evidence="1 2">
    <name type="scientific">Exophiala xenobiotica</name>
    <dbReference type="NCBI Taxonomy" id="348802"/>
    <lineage>
        <taxon>Eukaryota</taxon>
        <taxon>Fungi</taxon>
        <taxon>Dikarya</taxon>
        <taxon>Ascomycota</taxon>
        <taxon>Pezizomycotina</taxon>
        <taxon>Eurotiomycetes</taxon>
        <taxon>Chaetothyriomycetidae</taxon>
        <taxon>Chaetothyriales</taxon>
        <taxon>Herpotrichiellaceae</taxon>
        <taxon>Exophiala</taxon>
    </lineage>
</organism>
<dbReference type="HOGENOM" id="CLU_097609_0_0_1"/>
<dbReference type="Proteomes" id="UP000054342">
    <property type="component" value="Unassembled WGS sequence"/>
</dbReference>
<sequence>MAHAGRNRQAVNRDTEKCYRRDRVPFAGPPLSHRPKLFCCPVAETREDHLPRCFVNPGRHLMNQQLKTFLESADDEEYTFSKCEVSHMVEVTARALCNNALPSSHGMQPQEQWNVFSGPVRNPPVDNTTPPLEGEDSNMAMDQQELPYSTYQSMSTRYFITQNSSHTWQIPPHSRQYRDNHPDPNHGRIGLERYMEIPPFKTMPYTSESISGGGTGAREWIPSCSILMWCILHNTFYEVHVLS</sequence>
<dbReference type="AlphaFoldDB" id="A0A0D2CN62"/>
<proteinExistence type="predicted"/>